<feature type="compositionally biased region" description="Low complexity" evidence="1">
    <location>
        <begin position="28"/>
        <end position="37"/>
    </location>
</feature>
<feature type="region of interest" description="Disordered" evidence="1">
    <location>
        <begin position="294"/>
        <end position="324"/>
    </location>
</feature>
<dbReference type="SUPFAM" id="SSF50685">
    <property type="entry name" value="Barwin-like endoglucanases"/>
    <property type="match status" value="1"/>
</dbReference>
<feature type="signal peptide" evidence="2">
    <location>
        <begin position="1"/>
        <end position="23"/>
    </location>
</feature>
<feature type="compositionally biased region" description="Pro residues" evidence="1">
    <location>
        <begin position="38"/>
        <end position="82"/>
    </location>
</feature>
<evidence type="ECO:0000313" key="3">
    <source>
        <dbReference type="EMBL" id="PWN33406.1"/>
    </source>
</evidence>
<dbReference type="CDD" id="cd22191">
    <property type="entry name" value="DPBB_RlpA_EXP_N-like"/>
    <property type="match status" value="1"/>
</dbReference>
<keyword evidence="2" id="KW-0732">Signal</keyword>
<dbReference type="InterPro" id="IPR036908">
    <property type="entry name" value="RlpA-like_sf"/>
</dbReference>
<evidence type="ECO:0000313" key="4">
    <source>
        <dbReference type="Proteomes" id="UP000245771"/>
    </source>
</evidence>
<dbReference type="InParanoid" id="A0A316V7A8"/>
<accession>A0A316V7A8</accession>
<keyword evidence="4" id="KW-1185">Reference proteome</keyword>
<feature type="region of interest" description="Disordered" evidence="1">
    <location>
        <begin position="24"/>
        <end position="101"/>
    </location>
</feature>
<sequence length="324" mass="34878">MLLSLRLSILFTVLLVLIAQARADDKPAQAPASAPAPGTKPPAPHPKPPAPQPKPPAPQPKPPAPQPKPPATEPKPPAPQPKPQNQTQPQPLDCDKAGDDDLTIYGTAKSWETSDDPVYYLSPGMSFCEEVYTDQSNVVCVSSGHFPKNNPHKSCSEWVQVTNKASGVVSFGRILDQCGDVPNSTFGCNDIFLSKQMFEELAGKDEEGALNAGHLDQVEWRKVVSPCFGLYAGLPGKYPNGTIDPGFGEDSNGFLRCGRKTGDDRLVGPDIAKVCNHDIKDCKQADQIRKTLPPYQGGQGNKSAEKQPHAVAYNTENLSLISHD</sequence>
<evidence type="ECO:0000256" key="2">
    <source>
        <dbReference type="SAM" id="SignalP"/>
    </source>
</evidence>
<protein>
    <submittedName>
        <fullName evidence="3">Uncharacterized protein</fullName>
    </submittedName>
</protein>
<reference evidence="3 4" key="1">
    <citation type="journal article" date="2018" name="Mol. Biol. Evol.">
        <title>Broad Genomic Sampling Reveals a Smut Pathogenic Ancestry of the Fungal Clade Ustilaginomycotina.</title>
        <authorList>
            <person name="Kijpornyongpan T."/>
            <person name="Mondo S.J."/>
            <person name="Barry K."/>
            <person name="Sandor L."/>
            <person name="Lee J."/>
            <person name="Lipzen A."/>
            <person name="Pangilinan J."/>
            <person name="LaButti K."/>
            <person name="Hainaut M."/>
            <person name="Henrissat B."/>
            <person name="Grigoriev I.V."/>
            <person name="Spatafora J.W."/>
            <person name="Aime M.C."/>
        </authorList>
    </citation>
    <scope>NUCLEOTIDE SEQUENCE [LARGE SCALE GENOMIC DNA]</scope>
    <source>
        <strain evidence="3 4">MCA 3882</strain>
    </source>
</reference>
<dbReference type="RefSeq" id="XP_025353708.1">
    <property type="nucleotide sequence ID" value="XM_025501438.1"/>
</dbReference>
<feature type="compositionally biased region" description="Polar residues" evidence="1">
    <location>
        <begin position="314"/>
        <end position="324"/>
    </location>
</feature>
<proteinExistence type="predicted"/>
<dbReference type="GeneID" id="37023219"/>
<dbReference type="Gene3D" id="2.40.40.10">
    <property type="entry name" value="RlpA-like domain"/>
    <property type="match status" value="1"/>
</dbReference>
<dbReference type="AlphaFoldDB" id="A0A316V7A8"/>
<evidence type="ECO:0000256" key="1">
    <source>
        <dbReference type="SAM" id="MobiDB-lite"/>
    </source>
</evidence>
<dbReference type="EMBL" id="KZ819604">
    <property type="protein sequence ID" value="PWN33406.1"/>
    <property type="molecule type" value="Genomic_DNA"/>
</dbReference>
<gene>
    <name evidence="3" type="ORF">FA14DRAFT_185181</name>
</gene>
<organism evidence="3 4">
    <name type="scientific">Meira miltonrushii</name>
    <dbReference type="NCBI Taxonomy" id="1280837"/>
    <lineage>
        <taxon>Eukaryota</taxon>
        <taxon>Fungi</taxon>
        <taxon>Dikarya</taxon>
        <taxon>Basidiomycota</taxon>
        <taxon>Ustilaginomycotina</taxon>
        <taxon>Exobasidiomycetes</taxon>
        <taxon>Exobasidiales</taxon>
        <taxon>Brachybasidiaceae</taxon>
        <taxon>Meira</taxon>
    </lineage>
</organism>
<dbReference type="Proteomes" id="UP000245771">
    <property type="component" value="Unassembled WGS sequence"/>
</dbReference>
<dbReference type="PRINTS" id="PR01217">
    <property type="entry name" value="PRICHEXTENSN"/>
</dbReference>
<feature type="chain" id="PRO_5016329486" evidence="2">
    <location>
        <begin position="24"/>
        <end position="324"/>
    </location>
</feature>
<name>A0A316V7A8_9BASI</name>